<dbReference type="EMBL" id="AP023326">
    <property type="protein sequence ID" value="BCI68059.1"/>
    <property type="molecule type" value="Genomic_DNA"/>
</dbReference>
<dbReference type="Proteomes" id="UP000515220">
    <property type="component" value="Chromosome"/>
</dbReference>
<organism evidence="1 2">
    <name type="scientific">Acetobacter aceti</name>
    <dbReference type="NCBI Taxonomy" id="435"/>
    <lineage>
        <taxon>Bacteria</taxon>
        <taxon>Pseudomonadati</taxon>
        <taxon>Pseudomonadota</taxon>
        <taxon>Alphaproteobacteria</taxon>
        <taxon>Acetobacterales</taxon>
        <taxon>Acetobacteraceae</taxon>
        <taxon>Acetobacter</taxon>
        <taxon>Acetobacter subgen. Acetobacter</taxon>
    </lineage>
</organism>
<dbReference type="AlphaFoldDB" id="A0A6S6PKZ0"/>
<proteinExistence type="predicted"/>
<protein>
    <submittedName>
        <fullName evidence="1">Uncharacterized protein</fullName>
    </submittedName>
</protein>
<sequence>MRAQNYAEYRTVASGTEPVGHVVNIIMWDGVTPYTPGDGLALVADPDGKYPVGSTYTATAS</sequence>
<gene>
    <name evidence="1" type="ORF">AAJCM20276_26830</name>
</gene>
<dbReference type="RefSeq" id="WP_099347920.1">
    <property type="nucleotide sequence ID" value="NZ_AP023326.1"/>
</dbReference>
<name>A0A6S6PKZ0_ACEAC</name>
<reference evidence="1 2" key="1">
    <citation type="submission" date="2020-07" db="EMBL/GenBank/DDBJ databases">
        <title>Complete Genome Sequence of an acetic acid bacterium, Acetobacter aceti JCM20276.</title>
        <authorList>
            <person name="Hirose Y."/>
            <person name="Mihara H."/>
        </authorList>
    </citation>
    <scope>NUCLEOTIDE SEQUENCE [LARGE SCALE GENOMIC DNA]</scope>
    <source>
        <strain evidence="1 2">JCM20276</strain>
    </source>
</reference>
<evidence type="ECO:0000313" key="2">
    <source>
        <dbReference type="Proteomes" id="UP000515220"/>
    </source>
</evidence>
<accession>A0A6S6PKZ0</accession>
<evidence type="ECO:0000313" key="1">
    <source>
        <dbReference type="EMBL" id="BCI68059.1"/>
    </source>
</evidence>